<dbReference type="Proteomes" id="UP000076858">
    <property type="component" value="Unassembled WGS sequence"/>
</dbReference>
<feature type="transmembrane region" description="Helical" evidence="1">
    <location>
        <begin position="55"/>
        <end position="73"/>
    </location>
</feature>
<keyword evidence="1" id="KW-0812">Transmembrane</keyword>
<dbReference type="AlphaFoldDB" id="A0A162T207"/>
<evidence type="ECO:0000313" key="3">
    <source>
        <dbReference type="Proteomes" id="UP000076858"/>
    </source>
</evidence>
<name>A0A162T207_9CRUS</name>
<organism evidence="2 3">
    <name type="scientific">Daphnia magna</name>
    <dbReference type="NCBI Taxonomy" id="35525"/>
    <lineage>
        <taxon>Eukaryota</taxon>
        <taxon>Metazoa</taxon>
        <taxon>Ecdysozoa</taxon>
        <taxon>Arthropoda</taxon>
        <taxon>Crustacea</taxon>
        <taxon>Branchiopoda</taxon>
        <taxon>Diplostraca</taxon>
        <taxon>Cladocera</taxon>
        <taxon>Anomopoda</taxon>
        <taxon>Daphniidae</taxon>
        <taxon>Daphnia</taxon>
    </lineage>
</organism>
<dbReference type="EMBL" id="LRGB01000018">
    <property type="protein sequence ID" value="KZS21831.1"/>
    <property type="molecule type" value="Genomic_DNA"/>
</dbReference>
<reference evidence="2 3" key="1">
    <citation type="submission" date="2016-03" db="EMBL/GenBank/DDBJ databases">
        <title>EvidentialGene: Evidence-directed Construction of Genes on Genomes.</title>
        <authorList>
            <person name="Gilbert D.G."/>
            <person name="Choi J.-H."/>
            <person name="Mockaitis K."/>
            <person name="Colbourne J."/>
            <person name="Pfrender M."/>
        </authorList>
    </citation>
    <scope>NUCLEOTIDE SEQUENCE [LARGE SCALE GENOMIC DNA]</scope>
    <source>
        <strain evidence="2 3">Xinb3</strain>
        <tissue evidence="2">Complete organism</tissue>
    </source>
</reference>
<feature type="transmembrane region" description="Helical" evidence="1">
    <location>
        <begin position="26"/>
        <end position="43"/>
    </location>
</feature>
<proteinExistence type="predicted"/>
<accession>A0A162T207</accession>
<evidence type="ECO:0000313" key="2">
    <source>
        <dbReference type="EMBL" id="KZS21831.1"/>
    </source>
</evidence>
<protein>
    <submittedName>
        <fullName evidence="2">Uncharacterized protein</fullName>
    </submittedName>
</protein>
<comment type="caution">
    <text evidence="2">The sequence shown here is derived from an EMBL/GenBank/DDBJ whole genome shotgun (WGS) entry which is preliminary data.</text>
</comment>
<sequence length="79" mass="9223">MKCILPSLIKPSWDIQYPPLVFEQPPFLVLFLTWALTATRVLFGRIDEREKSGMLMNILFIVQQGTGYLLHIAKNFYHL</sequence>
<gene>
    <name evidence="2" type="ORF">APZ42_011165</name>
</gene>
<evidence type="ECO:0000256" key="1">
    <source>
        <dbReference type="SAM" id="Phobius"/>
    </source>
</evidence>
<keyword evidence="3" id="KW-1185">Reference proteome</keyword>
<keyword evidence="1" id="KW-1133">Transmembrane helix</keyword>
<keyword evidence="1" id="KW-0472">Membrane</keyword>